<sequence>MSMDVALIALKILSDTKNIQPFDGTHFKRWQGKVHDTLDALNLAEYLTQKQPVEGIDNYEKLLDDWKKANK</sequence>
<protein>
    <submittedName>
        <fullName evidence="1">Uncharacterized protein</fullName>
    </submittedName>
</protein>
<evidence type="ECO:0000313" key="1">
    <source>
        <dbReference type="EMBL" id="PON53343.1"/>
    </source>
</evidence>
<dbReference type="AlphaFoldDB" id="A0A2P5BX31"/>
<dbReference type="EMBL" id="JXTC01000446">
    <property type="protein sequence ID" value="PON53343.1"/>
    <property type="molecule type" value="Genomic_DNA"/>
</dbReference>
<dbReference type="OrthoDB" id="988434at2759"/>
<proteinExistence type="predicted"/>
<evidence type="ECO:0000313" key="2">
    <source>
        <dbReference type="Proteomes" id="UP000237000"/>
    </source>
</evidence>
<feature type="non-terminal residue" evidence="1">
    <location>
        <position position="71"/>
    </location>
</feature>
<reference evidence="2" key="1">
    <citation type="submission" date="2016-06" db="EMBL/GenBank/DDBJ databases">
        <title>Parallel loss of symbiosis genes in relatives of nitrogen-fixing non-legume Parasponia.</title>
        <authorList>
            <person name="Van Velzen R."/>
            <person name="Holmer R."/>
            <person name="Bu F."/>
            <person name="Rutten L."/>
            <person name="Van Zeijl A."/>
            <person name="Liu W."/>
            <person name="Santuari L."/>
            <person name="Cao Q."/>
            <person name="Sharma T."/>
            <person name="Shen D."/>
            <person name="Roswanjaya Y."/>
            <person name="Wardhani T."/>
            <person name="Kalhor M.S."/>
            <person name="Jansen J."/>
            <person name="Van den Hoogen J."/>
            <person name="Gungor B."/>
            <person name="Hartog M."/>
            <person name="Hontelez J."/>
            <person name="Verver J."/>
            <person name="Yang W.-C."/>
            <person name="Schijlen E."/>
            <person name="Repin R."/>
            <person name="Schilthuizen M."/>
            <person name="Schranz E."/>
            <person name="Heidstra R."/>
            <person name="Miyata K."/>
            <person name="Fedorova E."/>
            <person name="Kohlen W."/>
            <person name="Bisseling T."/>
            <person name="Smit S."/>
            <person name="Geurts R."/>
        </authorList>
    </citation>
    <scope>NUCLEOTIDE SEQUENCE [LARGE SCALE GENOMIC DNA]</scope>
    <source>
        <strain evidence="2">cv. RG33-2</strain>
    </source>
</reference>
<keyword evidence="2" id="KW-1185">Reference proteome</keyword>
<dbReference type="InParanoid" id="A0A2P5BX31"/>
<gene>
    <name evidence="1" type="ORF">TorRG33x02_305720</name>
</gene>
<dbReference type="Proteomes" id="UP000237000">
    <property type="component" value="Unassembled WGS sequence"/>
</dbReference>
<organism evidence="1 2">
    <name type="scientific">Trema orientale</name>
    <name type="common">Charcoal tree</name>
    <name type="synonym">Celtis orientalis</name>
    <dbReference type="NCBI Taxonomy" id="63057"/>
    <lineage>
        <taxon>Eukaryota</taxon>
        <taxon>Viridiplantae</taxon>
        <taxon>Streptophyta</taxon>
        <taxon>Embryophyta</taxon>
        <taxon>Tracheophyta</taxon>
        <taxon>Spermatophyta</taxon>
        <taxon>Magnoliopsida</taxon>
        <taxon>eudicotyledons</taxon>
        <taxon>Gunneridae</taxon>
        <taxon>Pentapetalae</taxon>
        <taxon>rosids</taxon>
        <taxon>fabids</taxon>
        <taxon>Rosales</taxon>
        <taxon>Cannabaceae</taxon>
        <taxon>Trema</taxon>
    </lineage>
</organism>
<accession>A0A2P5BX31</accession>
<name>A0A2P5BX31_TREOI</name>
<comment type="caution">
    <text evidence="1">The sequence shown here is derived from an EMBL/GenBank/DDBJ whole genome shotgun (WGS) entry which is preliminary data.</text>
</comment>